<organism evidence="1 2">
    <name type="scientific">Riccia fluitans</name>
    <dbReference type="NCBI Taxonomy" id="41844"/>
    <lineage>
        <taxon>Eukaryota</taxon>
        <taxon>Viridiplantae</taxon>
        <taxon>Streptophyta</taxon>
        <taxon>Embryophyta</taxon>
        <taxon>Marchantiophyta</taxon>
        <taxon>Marchantiopsida</taxon>
        <taxon>Marchantiidae</taxon>
        <taxon>Marchantiales</taxon>
        <taxon>Ricciaceae</taxon>
        <taxon>Riccia</taxon>
    </lineage>
</organism>
<gene>
    <name evidence="1" type="ORF">R1flu_008992</name>
</gene>
<reference evidence="1 2" key="1">
    <citation type="submission" date="2024-09" db="EMBL/GenBank/DDBJ databases">
        <title>Chromosome-scale assembly of Riccia fluitans.</title>
        <authorList>
            <person name="Paukszto L."/>
            <person name="Sawicki J."/>
            <person name="Karawczyk K."/>
            <person name="Piernik-Szablinska J."/>
            <person name="Szczecinska M."/>
            <person name="Mazdziarz M."/>
        </authorList>
    </citation>
    <scope>NUCLEOTIDE SEQUENCE [LARGE SCALE GENOMIC DNA]</scope>
    <source>
        <strain evidence="1">Rf_01</strain>
        <tissue evidence="1">Aerial parts of the thallus</tissue>
    </source>
</reference>
<keyword evidence="2" id="KW-1185">Reference proteome</keyword>
<dbReference type="EMBL" id="JBHFFA010000002">
    <property type="protein sequence ID" value="KAL2641405.1"/>
    <property type="molecule type" value="Genomic_DNA"/>
</dbReference>
<dbReference type="Proteomes" id="UP001605036">
    <property type="component" value="Unassembled WGS sequence"/>
</dbReference>
<name>A0ABD1Z1N6_9MARC</name>
<proteinExistence type="predicted"/>
<protein>
    <submittedName>
        <fullName evidence="1">Uncharacterized protein</fullName>
    </submittedName>
</protein>
<evidence type="ECO:0000313" key="1">
    <source>
        <dbReference type="EMBL" id="KAL2641405.1"/>
    </source>
</evidence>
<accession>A0ABD1Z1N6</accession>
<comment type="caution">
    <text evidence="1">The sequence shown here is derived from an EMBL/GenBank/DDBJ whole genome shotgun (WGS) entry which is preliminary data.</text>
</comment>
<sequence length="107" mass="11475">MRTCVIEAFVSRERSNLCLPVLATAGGIVNRSGGASTQAASLLLLVMISVHGVAATEIPVGGTLGWRLGVDYSDWAKSVKIRRTKKFQKCLECCFCTILAPKYKGIA</sequence>
<evidence type="ECO:0000313" key="2">
    <source>
        <dbReference type="Proteomes" id="UP001605036"/>
    </source>
</evidence>
<dbReference type="AlphaFoldDB" id="A0ABD1Z1N6"/>